<dbReference type="InterPro" id="IPR048395">
    <property type="entry name" value="Glyco_hydro_31_C"/>
</dbReference>
<evidence type="ECO:0000256" key="4">
    <source>
        <dbReference type="ARBA" id="ARBA00022729"/>
    </source>
</evidence>
<evidence type="ECO:0000256" key="1">
    <source>
        <dbReference type="ARBA" id="ARBA00004240"/>
    </source>
</evidence>
<protein>
    <recommendedName>
        <fullName evidence="9">Glucosidase II subunit alpha</fullName>
    </recommendedName>
</protein>
<feature type="domain" description="Glycoside hydrolase family 31 N-terminal" evidence="12">
    <location>
        <begin position="140"/>
        <end position="310"/>
    </location>
</feature>
<evidence type="ECO:0000259" key="13">
    <source>
        <dbReference type="Pfam" id="PF21365"/>
    </source>
</evidence>
<keyword evidence="5 10" id="KW-0378">Hydrolase</keyword>
<dbReference type="Gene3D" id="2.60.40.1180">
    <property type="entry name" value="Golgi alpha-mannosidase II"/>
    <property type="match status" value="2"/>
</dbReference>
<dbReference type="Pfam" id="PF21365">
    <property type="entry name" value="Glyco_hydro_31_3rd"/>
    <property type="match status" value="1"/>
</dbReference>
<dbReference type="Gene3D" id="2.60.40.1760">
    <property type="entry name" value="glycosyl hydrolase (family 31)"/>
    <property type="match status" value="1"/>
</dbReference>
<dbReference type="Gene3D" id="3.20.20.80">
    <property type="entry name" value="Glycosidases"/>
    <property type="match status" value="1"/>
</dbReference>
<dbReference type="Proteomes" id="UP001652625">
    <property type="component" value="Chromosome 12"/>
</dbReference>
<dbReference type="InterPro" id="IPR000322">
    <property type="entry name" value="Glyco_hydro_31_TIM"/>
</dbReference>
<proteinExistence type="inferred from homology"/>
<dbReference type="CDD" id="cd06603">
    <property type="entry name" value="GH31_GANC_GANAB_alpha"/>
    <property type="match status" value="1"/>
</dbReference>
<evidence type="ECO:0000256" key="3">
    <source>
        <dbReference type="ARBA" id="ARBA00007806"/>
    </source>
</evidence>
<name>A0ABM4D4I8_HYDVU</name>
<keyword evidence="7" id="KW-0325">Glycoprotein</keyword>
<dbReference type="RefSeq" id="XP_065669204.1">
    <property type="nucleotide sequence ID" value="XM_065813132.1"/>
</dbReference>
<dbReference type="InterPro" id="IPR013780">
    <property type="entry name" value="Glyco_hydro_b"/>
</dbReference>
<evidence type="ECO:0000313" key="15">
    <source>
        <dbReference type="RefSeq" id="XP_065669204.1"/>
    </source>
</evidence>
<feature type="domain" description="Glycoside hydrolase family 31 TIM barrel" evidence="11">
    <location>
        <begin position="366"/>
        <end position="693"/>
    </location>
</feature>
<dbReference type="Pfam" id="PF01055">
    <property type="entry name" value="Glyco_hydro_31_2nd"/>
    <property type="match status" value="1"/>
</dbReference>
<keyword evidence="6" id="KW-0256">Endoplasmic reticulum</keyword>
<dbReference type="PANTHER" id="PTHR22762">
    <property type="entry name" value="ALPHA-GLUCOSIDASE"/>
    <property type="match status" value="1"/>
</dbReference>
<evidence type="ECO:0000256" key="2">
    <source>
        <dbReference type="ARBA" id="ARBA00004833"/>
    </source>
</evidence>
<dbReference type="SUPFAM" id="SSF51011">
    <property type="entry name" value="Glycosyl hydrolase domain"/>
    <property type="match status" value="1"/>
</dbReference>
<gene>
    <name evidence="15" type="primary">LOC100205837</name>
</gene>
<comment type="subcellular location">
    <subcellularLocation>
        <location evidence="1">Endoplasmic reticulum</location>
    </subcellularLocation>
</comment>
<evidence type="ECO:0000256" key="9">
    <source>
        <dbReference type="ARBA" id="ARBA00042895"/>
    </source>
</evidence>
<sequence length="928" mass="106872">MNNKYNSKHSKKTLAELRKRYPQFKFWEDSVYYRAHRISNHSLPLYNVLWNSINLSAGRFVCKVLNSLTCDIFELQINFIENNIAHILIKESKSTNRYLVKESLIKDPILSSCVKKCSKIHHGGIFSNEIDPHEINNVDFCIDAEKYYVNVNFSPLVIQFFSLNNIPLLVINERGLLQFQSGKPYDNLPFYLRDEGYVLIEKEDFIETISDNDAKNKKFQDKMSNGNCSVGLDVSFMMSEHVYGIPEHADSFHLKDTRHRDPYRLYNSDVFAYSLDNPMALYGSIPYMISAGTVQCVGIFWNNSSETWIDVEFNAEQKMGKNQNSLSPNVKTHWVSESGVIDMFVLLGPSIDEVANQYASLTGFSMLPPLFALGYHQCRWNYDDEVDVANVDSGFDKHNIPYDCLWLDIEHTDKKKYMTWCPNSFPNPIDMISKLSAKGRKMVTIIDPHISRDITYSLHNECSINKFYIKNKNGDDYIGECWPGVSSWIDFLNPKAREWWAEKFMLDSYKGSSLDLMTWNDMNEPAVFNGPENSIHRDAIHFNDIEHREVHNLYGMMFHKSSYEGLLKRSNGKLRPFVLSRSFFAGSQRYGPIWTGDNQSTWLDLKASIPMLLSLNIAGMCFVGADVGGFVGDPNPELLIRWYQAAAFQPFFRGHANRGTKRREPWLFDKKTVHFIRAAILRRYAILPYIYTQMWMCHKNGTALMRPLWMDFPDSSLFRVEDQYLFGHDLLVKPVTKCGQTVSKIILPSQTNWYDIDTFKEISNGKLFVYVSTPLNKIPVFLRGGSVVPIKERIRSCSAKMENDPLTLIVCIGSVNSKILSQGLIYIDDGRSTEHEQDKYALFTCSMKISKASKYYIKWKKIKGSETFKSHVSIERIIVLGALVPTRCIFSENGVEHDLNVSFNADSQFFVIKKVANAVTMDFKIYIL</sequence>
<evidence type="ECO:0000256" key="5">
    <source>
        <dbReference type="ARBA" id="ARBA00022801"/>
    </source>
</evidence>
<dbReference type="Pfam" id="PF13802">
    <property type="entry name" value="Gal_mutarotas_2"/>
    <property type="match status" value="1"/>
</dbReference>
<feature type="domain" description="Glycosyl hydrolase family 31 C-terminal" evidence="13">
    <location>
        <begin position="701"/>
        <end position="788"/>
    </location>
</feature>
<reference evidence="15" key="1">
    <citation type="submission" date="2025-08" db="UniProtKB">
        <authorList>
            <consortium name="RefSeq"/>
        </authorList>
    </citation>
    <scope>IDENTIFICATION</scope>
</reference>
<evidence type="ECO:0000256" key="6">
    <source>
        <dbReference type="ARBA" id="ARBA00022824"/>
    </source>
</evidence>
<dbReference type="InterPro" id="IPR025887">
    <property type="entry name" value="Glyco_hydro_31_N_dom"/>
</dbReference>
<keyword evidence="14" id="KW-1185">Reference proteome</keyword>
<keyword evidence="4" id="KW-0732">Signal</keyword>
<dbReference type="InterPro" id="IPR011013">
    <property type="entry name" value="Gal_mutarotase_sf_dom"/>
</dbReference>
<evidence type="ECO:0000256" key="10">
    <source>
        <dbReference type="RuleBase" id="RU361185"/>
    </source>
</evidence>
<dbReference type="PANTHER" id="PTHR22762:SF54">
    <property type="entry name" value="BCDNA.GH04962"/>
    <property type="match status" value="1"/>
</dbReference>
<comment type="similarity">
    <text evidence="3 10">Belongs to the glycosyl hydrolase 31 family.</text>
</comment>
<accession>A0ABM4D4I8</accession>
<comment type="pathway">
    <text evidence="2">Glycan metabolism; N-glycan metabolism.</text>
</comment>
<evidence type="ECO:0000259" key="12">
    <source>
        <dbReference type="Pfam" id="PF13802"/>
    </source>
</evidence>
<keyword evidence="8 10" id="KW-0326">Glycosidase</keyword>
<evidence type="ECO:0000256" key="8">
    <source>
        <dbReference type="ARBA" id="ARBA00023295"/>
    </source>
</evidence>
<organism evidence="14 15">
    <name type="scientific">Hydra vulgaris</name>
    <name type="common">Hydra</name>
    <name type="synonym">Hydra attenuata</name>
    <dbReference type="NCBI Taxonomy" id="6087"/>
    <lineage>
        <taxon>Eukaryota</taxon>
        <taxon>Metazoa</taxon>
        <taxon>Cnidaria</taxon>
        <taxon>Hydrozoa</taxon>
        <taxon>Hydroidolina</taxon>
        <taxon>Anthoathecata</taxon>
        <taxon>Aplanulata</taxon>
        <taxon>Hydridae</taxon>
        <taxon>Hydra</taxon>
    </lineage>
</organism>
<dbReference type="InterPro" id="IPR017853">
    <property type="entry name" value="GH"/>
</dbReference>
<evidence type="ECO:0000256" key="7">
    <source>
        <dbReference type="ARBA" id="ARBA00023180"/>
    </source>
</evidence>
<dbReference type="SUPFAM" id="SSF51445">
    <property type="entry name" value="(Trans)glycosidases"/>
    <property type="match status" value="1"/>
</dbReference>
<dbReference type="SUPFAM" id="SSF74650">
    <property type="entry name" value="Galactose mutarotase-like"/>
    <property type="match status" value="1"/>
</dbReference>
<dbReference type="CDD" id="cd14752">
    <property type="entry name" value="GH31_N"/>
    <property type="match status" value="1"/>
</dbReference>
<dbReference type="GeneID" id="100205837"/>
<evidence type="ECO:0000259" key="11">
    <source>
        <dbReference type="Pfam" id="PF01055"/>
    </source>
</evidence>
<evidence type="ECO:0000313" key="14">
    <source>
        <dbReference type="Proteomes" id="UP001652625"/>
    </source>
</evidence>